<accession>K5WJD9</accession>
<gene>
    <name evidence="2" type="ORF">PHACADRAFT_264959</name>
</gene>
<sequence length="64" mass="7012">MSTDCQTLLASAVGPMRPFWTSTAVFYLFVFASFIPSRSVNHDVPTRDRPAVTLGFGDGDMVRA</sequence>
<keyword evidence="1" id="KW-1133">Transmembrane helix</keyword>
<name>K5WJD9_PHACS</name>
<proteinExistence type="predicted"/>
<dbReference type="Proteomes" id="UP000008370">
    <property type="component" value="Unassembled WGS sequence"/>
</dbReference>
<organism evidence="2 3">
    <name type="scientific">Phanerochaete carnosa (strain HHB-10118-sp)</name>
    <name type="common">White-rot fungus</name>
    <name type="synonym">Peniophora carnosa</name>
    <dbReference type="NCBI Taxonomy" id="650164"/>
    <lineage>
        <taxon>Eukaryota</taxon>
        <taxon>Fungi</taxon>
        <taxon>Dikarya</taxon>
        <taxon>Basidiomycota</taxon>
        <taxon>Agaricomycotina</taxon>
        <taxon>Agaricomycetes</taxon>
        <taxon>Polyporales</taxon>
        <taxon>Phanerochaetaceae</taxon>
        <taxon>Phanerochaete</taxon>
    </lineage>
</organism>
<dbReference type="AlphaFoldDB" id="K5WJD9"/>
<dbReference type="HOGENOM" id="CLU_2868409_0_0_1"/>
<keyword evidence="1" id="KW-0812">Transmembrane</keyword>
<keyword evidence="3" id="KW-1185">Reference proteome</keyword>
<dbReference type="EMBL" id="JH930479">
    <property type="protein sequence ID" value="EKM50337.1"/>
    <property type="molecule type" value="Genomic_DNA"/>
</dbReference>
<protein>
    <submittedName>
        <fullName evidence="2">Uncharacterized protein</fullName>
    </submittedName>
</protein>
<dbReference type="GeneID" id="18918974"/>
<dbReference type="KEGG" id="pco:PHACADRAFT_264959"/>
<reference evidence="2 3" key="1">
    <citation type="journal article" date="2012" name="BMC Genomics">
        <title>Comparative genomics of the white-rot fungi, Phanerochaete carnosa and P. chrysosporium, to elucidate the genetic basis of the distinct wood types they colonize.</title>
        <authorList>
            <person name="Suzuki H."/>
            <person name="MacDonald J."/>
            <person name="Syed K."/>
            <person name="Salamov A."/>
            <person name="Hori C."/>
            <person name="Aerts A."/>
            <person name="Henrissat B."/>
            <person name="Wiebenga A."/>
            <person name="vanKuyk P.A."/>
            <person name="Barry K."/>
            <person name="Lindquist E."/>
            <person name="LaButti K."/>
            <person name="Lapidus A."/>
            <person name="Lucas S."/>
            <person name="Coutinho P."/>
            <person name="Gong Y."/>
            <person name="Samejima M."/>
            <person name="Mahadevan R."/>
            <person name="Abou-Zaid M."/>
            <person name="de Vries R.P."/>
            <person name="Igarashi K."/>
            <person name="Yadav J.S."/>
            <person name="Grigoriev I.V."/>
            <person name="Master E.R."/>
        </authorList>
    </citation>
    <scope>NUCLEOTIDE SEQUENCE [LARGE SCALE GENOMIC DNA]</scope>
    <source>
        <strain evidence="2 3">HHB-10118-sp</strain>
    </source>
</reference>
<keyword evidence="1" id="KW-0472">Membrane</keyword>
<dbReference type="RefSeq" id="XP_007401520.1">
    <property type="nucleotide sequence ID" value="XM_007401458.1"/>
</dbReference>
<feature type="transmembrane region" description="Helical" evidence="1">
    <location>
        <begin position="19"/>
        <end position="37"/>
    </location>
</feature>
<evidence type="ECO:0000256" key="1">
    <source>
        <dbReference type="SAM" id="Phobius"/>
    </source>
</evidence>
<dbReference type="InParanoid" id="K5WJD9"/>
<evidence type="ECO:0000313" key="3">
    <source>
        <dbReference type="Proteomes" id="UP000008370"/>
    </source>
</evidence>
<evidence type="ECO:0000313" key="2">
    <source>
        <dbReference type="EMBL" id="EKM50337.1"/>
    </source>
</evidence>